<sequence length="233" mass="27811">MKKRKTKYKISYYNNFSESKFSKHNIKERFEIIYNENYWESKESRSGIGSEIKNTKTLLQGLENVIEKFNIKSIIDIPCGDFNWMRKLNMKNISYTGLDIVQKSIDENNKKYKKTNVNFYFSDITSSELPKGDLMFVRDCLVHFSFKDIKKSIFRIKQSKSKYLMTTSFVNLQTNSDILTANWRPINLEKKPFNFPEPIITINEECEEMDRIYSDKCICLWEIEELPDFFTFN</sequence>
<organism evidence="1">
    <name type="scientific">marine metagenome</name>
    <dbReference type="NCBI Taxonomy" id="408172"/>
    <lineage>
        <taxon>unclassified sequences</taxon>
        <taxon>metagenomes</taxon>
        <taxon>ecological metagenomes</taxon>
    </lineage>
</organism>
<gene>
    <name evidence="1" type="ORF">METZ01_LOCUS133208</name>
</gene>
<dbReference type="SUPFAM" id="SSF53335">
    <property type="entry name" value="S-adenosyl-L-methionine-dependent methyltransferases"/>
    <property type="match status" value="1"/>
</dbReference>
<name>A0A381YTS8_9ZZZZ</name>
<dbReference type="AlphaFoldDB" id="A0A381YTS8"/>
<dbReference type="EMBL" id="UINC01019027">
    <property type="protein sequence ID" value="SVA80354.1"/>
    <property type="molecule type" value="Genomic_DNA"/>
</dbReference>
<evidence type="ECO:0008006" key="2">
    <source>
        <dbReference type="Google" id="ProtNLM"/>
    </source>
</evidence>
<accession>A0A381YTS8</accession>
<protein>
    <recommendedName>
        <fullName evidence="2">Methyltransferase domain-containing protein</fullName>
    </recommendedName>
</protein>
<evidence type="ECO:0000313" key="1">
    <source>
        <dbReference type="EMBL" id="SVA80354.1"/>
    </source>
</evidence>
<dbReference type="Gene3D" id="3.40.50.150">
    <property type="entry name" value="Vaccinia Virus protein VP39"/>
    <property type="match status" value="1"/>
</dbReference>
<reference evidence="1" key="1">
    <citation type="submission" date="2018-05" db="EMBL/GenBank/DDBJ databases">
        <authorList>
            <person name="Lanie J.A."/>
            <person name="Ng W.-L."/>
            <person name="Kazmierczak K.M."/>
            <person name="Andrzejewski T.M."/>
            <person name="Davidsen T.M."/>
            <person name="Wayne K.J."/>
            <person name="Tettelin H."/>
            <person name="Glass J.I."/>
            <person name="Rusch D."/>
            <person name="Podicherti R."/>
            <person name="Tsui H.-C.T."/>
            <person name="Winkler M.E."/>
        </authorList>
    </citation>
    <scope>NUCLEOTIDE SEQUENCE</scope>
</reference>
<dbReference type="InterPro" id="IPR029063">
    <property type="entry name" value="SAM-dependent_MTases_sf"/>
</dbReference>
<proteinExistence type="predicted"/>